<comment type="caution">
    <text evidence="1">The sequence shown here is derived from an EMBL/GenBank/DDBJ whole genome shotgun (WGS) entry which is preliminary data.</text>
</comment>
<reference evidence="1" key="1">
    <citation type="submission" date="2022-07" db="EMBL/GenBank/DDBJ databases">
        <authorList>
            <person name="Kouya T."/>
            <person name="Ishiyama Y."/>
        </authorList>
    </citation>
    <scope>NUCLEOTIDE SEQUENCE</scope>
    <source>
        <strain evidence="1">WR16-4</strain>
    </source>
</reference>
<protein>
    <recommendedName>
        <fullName evidence="3">dUTPase</fullName>
    </recommendedName>
</protein>
<dbReference type="EMBL" id="BRPL01000002">
    <property type="protein sequence ID" value="GLB46793.1"/>
    <property type="molecule type" value="Genomic_DNA"/>
</dbReference>
<organism evidence="1 2">
    <name type="scientific">Philodulcilactobacillus myokoensis</name>
    <dbReference type="NCBI Taxonomy" id="2929573"/>
    <lineage>
        <taxon>Bacteria</taxon>
        <taxon>Bacillati</taxon>
        <taxon>Bacillota</taxon>
        <taxon>Bacilli</taxon>
        <taxon>Lactobacillales</taxon>
        <taxon>Lactobacillaceae</taxon>
        <taxon>Philodulcilactobacillus</taxon>
    </lineage>
</organism>
<evidence type="ECO:0000313" key="2">
    <source>
        <dbReference type="Proteomes" id="UP001144204"/>
    </source>
</evidence>
<proteinExistence type="predicted"/>
<accession>A0A9W6ESX1</accession>
<dbReference type="Proteomes" id="UP001144204">
    <property type="component" value="Unassembled WGS sequence"/>
</dbReference>
<reference evidence="1" key="2">
    <citation type="journal article" date="2023" name="PLoS ONE">
        <title>Philodulcilactobacillus myokoensis gen. nov., sp. nov., a fructophilic, acidophilic, and agar-phobic lactic acid bacterium isolated from fermented vegetable extracts.</title>
        <authorList>
            <person name="Kouya T."/>
            <person name="Ishiyama Y."/>
            <person name="Ohashi S."/>
            <person name="Kumakubo R."/>
            <person name="Yamazaki T."/>
            <person name="Otaki T."/>
        </authorList>
    </citation>
    <scope>NUCLEOTIDE SEQUENCE</scope>
    <source>
        <strain evidence="1">WR16-4</strain>
    </source>
</reference>
<keyword evidence="2" id="KW-1185">Reference proteome</keyword>
<evidence type="ECO:0008006" key="3">
    <source>
        <dbReference type="Google" id="ProtNLM"/>
    </source>
</evidence>
<sequence>MEIDKMLRHSVTLFRQNEAKDNLKFLPQVRLQNTYVNLDIRLSKMANESQRFNYHSRSKINRNHLLFSYVDVLKRYLLIANLKNWNQLVLISDDEIDALSHKKQASLDDINKLYLAIKNMLFNSYFDRRQNDFIYSWKLFLKFGLSDLKFSVQEIEQEFNNQVTQKIN</sequence>
<gene>
    <name evidence="1" type="ORF">WR164_07720</name>
</gene>
<name>A0A9W6ESX1_9LACO</name>
<dbReference type="AlphaFoldDB" id="A0A9W6ESX1"/>
<dbReference type="RefSeq" id="WP_286136254.1">
    <property type="nucleotide sequence ID" value="NZ_BRPL01000002.1"/>
</dbReference>
<evidence type="ECO:0000313" key="1">
    <source>
        <dbReference type="EMBL" id="GLB46793.1"/>
    </source>
</evidence>